<comment type="similarity">
    <text evidence="1">Belongs to the ATP-dependent AMP-binding enzyme family.</text>
</comment>
<evidence type="ECO:0000256" key="1">
    <source>
        <dbReference type="ARBA" id="ARBA00006432"/>
    </source>
</evidence>
<reference evidence="12 14" key="2">
    <citation type="journal article" date="2017" name="Int. J. Syst. Evol. Microbiol.">
        <title>Mycobacterium talmoniae sp. nov., a slowly growing mycobacterium isolated from human respiratory samples.</title>
        <authorList>
            <person name="Davidson R.M."/>
            <person name="DeGroote M.A."/>
            <person name="Marola J.L."/>
            <person name="Buss S."/>
            <person name="Jones V."/>
            <person name="McNeil M.R."/>
            <person name="Freifeld A.G."/>
            <person name="Elaine Epperson L."/>
            <person name="Hasan N.A."/>
            <person name="Jackson M."/>
            <person name="Iwen P.C."/>
            <person name="Salfinger M."/>
            <person name="Strong M."/>
        </authorList>
    </citation>
    <scope>NUCLEOTIDE SEQUENCE [LARGE SCALE GENOMIC DNA]</scope>
    <source>
        <strain evidence="12 14">ATCC BAA-2683</strain>
    </source>
</reference>
<comment type="catalytic activity">
    <reaction evidence="4">
        <text>a long-chain fatty acid + ATP + CoA = a long-chain fatty acyl-CoA + AMP + diphosphate</text>
        <dbReference type="Rhea" id="RHEA:15421"/>
        <dbReference type="ChEBI" id="CHEBI:30616"/>
        <dbReference type="ChEBI" id="CHEBI:33019"/>
        <dbReference type="ChEBI" id="CHEBI:57287"/>
        <dbReference type="ChEBI" id="CHEBI:57560"/>
        <dbReference type="ChEBI" id="CHEBI:83139"/>
        <dbReference type="ChEBI" id="CHEBI:456215"/>
        <dbReference type="EC" id="6.2.1.3"/>
    </reaction>
</comment>
<protein>
    <recommendedName>
        <fullName evidence="5">Long-chain-fatty-acid--CoA ligase FadD13</fullName>
        <ecNumber evidence="3">6.2.1.3</ecNumber>
    </recommendedName>
    <alternativeName>
        <fullName evidence="6">Fatty acyl-CoA ligase</fullName>
    </alternativeName>
    <alternativeName>
        <fullName evidence="8">Fatty acyl-CoA synthetase</fullName>
    </alternativeName>
    <alternativeName>
        <fullName evidence="7">Very-long-chain fatty-acyl-CoA synthetase</fullName>
    </alternativeName>
</protein>
<name>A0A1S1NR26_9MYCO</name>
<evidence type="ECO:0000256" key="6">
    <source>
        <dbReference type="ARBA" id="ARBA00076959"/>
    </source>
</evidence>
<dbReference type="InterPro" id="IPR020845">
    <property type="entry name" value="AMP-binding_CS"/>
</dbReference>
<accession>A0A1S1NR26</accession>
<evidence type="ECO:0000259" key="9">
    <source>
        <dbReference type="Pfam" id="PF00501"/>
    </source>
</evidence>
<dbReference type="EMBL" id="MLQM01000001">
    <property type="protein sequence ID" value="OHV06916.1"/>
    <property type="molecule type" value="Genomic_DNA"/>
</dbReference>
<dbReference type="Pfam" id="PF00501">
    <property type="entry name" value="AMP-binding"/>
    <property type="match status" value="1"/>
</dbReference>
<dbReference type="InterPro" id="IPR000873">
    <property type="entry name" value="AMP-dep_synth/lig_dom"/>
</dbReference>
<proteinExistence type="inferred from homology"/>
<dbReference type="RefSeq" id="WP_071019336.1">
    <property type="nucleotide sequence ID" value="NZ_MLQM01000001.1"/>
</dbReference>
<dbReference type="InterPro" id="IPR042099">
    <property type="entry name" value="ANL_N_sf"/>
</dbReference>
<dbReference type="Proteomes" id="UP000238296">
    <property type="component" value="Unassembled WGS sequence"/>
</dbReference>
<evidence type="ECO:0000256" key="5">
    <source>
        <dbReference type="ARBA" id="ARBA00069710"/>
    </source>
</evidence>
<evidence type="ECO:0000256" key="2">
    <source>
        <dbReference type="ARBA" id="ARBA00022598"/>
    </source>
</evidence>
<dbReference type="FunFam" id="3.30.300.30:FF:000008">
    <property type="entry name" value="2,3-dihydroxybenzoate-AMP ligase"/>
    <property type="match status" value="1"/>
</dbReference>
<dbReference type="SUPFAM" id="SSF56801">
    <property type="entry name" value="Acetyl-CoA synthetase-like"/>
    <property type="match status" value="1"/>
</dbReference>
<dbReference type="InterPro" id="IPR045851">
    <property type="entry name" value="AMP-bd_C_sf"/>
</dbReference>
<dbReference type="AlphaFoldDB" id="A0A1S1NR26"/>
<feature type="domain" description="AMP-dependent synthetase/ligase" evidence="9">
    <location>
        <begin position="12"/>
        <end position="376"/>
    </location>
</feature>
<dbReference type="Pfam" id="PF13193">
    <property type="entry name" value="AMP-binding_C"/>
    <property type="match status" value="1"/>
</dbReference>
<evidence type="ECO:0000256" key="8">
    <source>
        <dbReference type="ARBA" id="ARBA00083882"/>
    </source>
</evidence>
<reference evidence="11 13" key="1">
    <citation type="submission" date="2016-10" db="EMBL/GenBank/DDBJ databases">
        <title>Genome sequence of Mycobacterium talmonii.</title>
        <authorList>
            <person name="Greninger A.L."/>
            <person name="Elliott B."/>
            <person name="Vasireddy S."/>
            <person name="Vasireddy R."/>
        </authorList>
    </citation>
    <scope>NUCLEOTIDE SEQUENCE [LARGE SCALE GENOMIC DNA]</scope>
    <source>
        <strain evidence="11">MO-5499</strain>
        <strain evidence="13">NE-TNMC-100812</strain>
    </source>
</reference>
<dbReference type="EMBL" id="PPEA01000254">
    <property type="protein sequence ID" value="PQM47993.1"/>
    <property type="molecule type" value="Genomic_DNA"/>
</dbReference>
<comment type="caution">
    <text evidence="11">The sequence shown here is derived from an EMBL/GenBank/DDBJ whole genome shotgun (WGS) entry which is preliminary data.</text>
</comment>
<keyword evidence="2 12" id="KW-0436">Ligase</keyword>
<dbReference type="Gene3D" id="3.30.300.30">
    <property type="match status" value="1"/>
</dbReference>
<evidence type="ECO:0000313" key="12">
    <source>
        <dbReference type="EMBL" id="PQM47993.1"/>
    </source>
</evidence>
<dbReference type="Proteomes" id="UP000179734">
    <property type="component" value="Unassembled WGS sequence"/>
</dbReference>
<keyword evidence="13" id="KW-1185">Reference proteome</keyword>
<dbReference type="InterPro" id="IPR025110">
    <property type="entry name" value="AMP-bd_C"/>
</dbReference>
<dbReference type="GO" id="GO:0004467">
    <property type="term" value="F:long-chain fatty acid-CoA ligase activity"/>
    <property type="evidence" value="ECO:0007669"/>
    <property type="project" value="UniProtKB-EC"/>
</dbReference>
<dbReference type="GO" id="GO:0031956">
    <property type="term" value="F:medium-chain fatty acid-CoA ligase activity"/>
    <property type="evidence" value="ECO:0007669"/>
    <property type="project" value="TreeGrafter"/>
</dbReference>
<evidence type="ECO:0000256" key="7">
    <source>
        <dbReference type="ARBA" id="ARBA00080667"/>
    </source>
</evidence>
<dbReference type="Gene3D" id="3.40.50.12780">
    <property type="entry name" value="N-terminal domain of ligase-like"/>
    <property type="match status" value="1"/>
</dbReference>
<dbReference type="PANTHER" id="PTHR43201">
    <property type="entry name" value="ACYL-COA SYNTHETASE"/>
    <property type="match status" value="1"/>
</dbReference>
<dbReference type="PANTHER" id="PTHR43201:SF5">
    <property type="entry name" value="MEDIUM-CHAIN ACYL-COA LIGASE ACSF2, MITOCHONDRIAL"/>
    <property type="match status" value="1"/>
</dbReference>
<reference evidence="12" key="3">
    <citation type="submission" date="2018-01" db="EMBL/GenBank/DDBJ databases">
        <authorList>
            <person name="Gaut B.S."/>
            <person name="Morton B.R."/>
            <person name="Clegg M.T."/>
            <person name="Duvall M.R."/>
        </authorList>
    </citation>
    <scope>NUCLEOTIDE SEQUENCE</scope>
    <source>
        <strain evidence="12">ATCC BAA-2683</strain>
    </source>
</reference>
<evidence type="ECO:0000313" key="14">
    <source>
        <dbReference type="Proteomes" id="UP000238296"/>
    </source>
</evidence>
<evidence type="ECO:0000313" key="11">
    <source>
        <dbReference type="EMBL" id="OHV06916.1"/>
    </source>
</evidence>
<dbReference type="PROSITE" id="PS00455">
    <property type="entry name" value="AMP_BINDING"/>
    <property type="match status" value="1"/>
</dbReference>
<evidence type="ECO:0000256" key="4">
    <source>
        <dbReference type="ARBA" id="ARBA00036813"/>
    </source>
</evidence>
<feature type="domain" description="AMP-binding enzyme C-terminal" evidence="10">
    <location>
        <begin position="424"/>
        <end position="499"/>
    </location>
</feature>
<evidence type="ECO:0000259" key="10">
    <source>
        <dbReference type="Pfam" id="PF13193"/>
    </source>
</evidence>
<organism evidence="11 13">
    <name type="scientific">Mycobacterium talmoniae</name>
    <dbReference type="NCBI Taxonomy" id="1858794"/>
    <lineage>
        <taxon>Bacteria</taxon>
        <taxon>Bacillati</taxon>
        <taxon>Actinomycetota</taxon>
        <taxon>Actinomycetes</taxon>
        <taxon>Mycobacteriales</taxon>
        <taxon>Mycobacteriaceae</taxon>
        <taxon>Mycobacterium</taxon>
    </lineage>
</organism>
<evidence type="ECO:0000256" key="3">
    <source>
        <dbReference type="ARBA" id="ARBA00026121"/>
    </source>
</evidence>
<evidence type="ECO:0000313" key="13">
    <source>
        <dbReference type="Proteomes" id="UP000179734"/>
    </source>
</evidence>
<sequence>MGFGGHDWVAYHAAHRPDAMALSRVEDGWSVSWSELDTRVGRIAEVLRGLGVGKGDRVAVIAENDPRVFETQFAAMRLGALFVPLNWRLTTYEIAEICIDAGPTVIVHDSVWAEAAAEVADKANIRRRLAWCTDSHARIVDFEAAVAAAGYLSPRRDISLDDATHILYTSGTTGKPKGALSTNGTLAWQALNGAHTTGFSQPDCHQLNPMPLFHAGGLNVLANPILYFGGAVTTMTRFVADRVLAALTGSTPPVTHFAAIPLMYEAMAGLPEFTEADFSHARHFLIAGAIATPQLLQTWADRGIPLQPQYGGTEMGPLATALDDEAASLPKALQGSTGRGAVHTDIRLVDSLGNDVPDGQTGEIWLRGPSITVGYWRKDREDFFTGDWFRTGDAAWRDTDGFYYPVGRTKEMYKSGGENVYPAEVEAVLGLHPGVAEIAVVGIPDHKWGEVGLAVVVPADGTAPSLADLHTFAADKLARFKLPKRLMLVAELPRNVTGKVSRQRLRDNYRDTST</sequence>
<gene>
    <name evidence="11" type="ORF">BKN37_00295</name>
    <name evidence="12" type="ORF">C1Y40_01816</name>
</gene>
<dbReference type="EC" id="6.2.1.3" evidence="3"/>